<dbReference type="AlphaFoldDB" id="A0A414PZF1"/>
<evidence type="ECO:0000313" key="2">
    <source>
        <dbReference type="EMBL" id="RHF73897.1"/>
    </source>
</evidence>
<evidence type="ECO:0000256" key="1">
    <source>
        <dbReference type="ARBA" id="ARBA00022679"/>
    </source>
</evidence>
<dbReference type="InterPro" id="IPR037171">
    <property type="entry name" value="NagB/RpiA_transferase-like"/>
</dbReference>
<organism evidence="2 3">
    <name type="scientific">Fusobacterium mortiferum</name>
    <dbReference type="NCBI Taxonomy" id="850"/>
    <lineage>
        <taxon>Bacteria</taxon>
        <taxon>Fusobacteriati</taxon>
        <taxon>Fusobacteriota</taxon>
        <taxon>Fusobacteriia</taxon>
        <taxon>Fusobacteriales</taxon>
        <taxon>Fusobacteriaceae</taxon>
        <taxon>Fusobacterium</taxon>
    </lineage>
</organism>
<dbReference type="Pfam" id="PF01144">
    <property type="entry name" value="CoA_trans"/>
    <property type="match status" value="1"/>
</dbReference>
<dbReference type="PANTHER" id="PTHR13707:SF60">
    <property type="entry name" value="ACETATE COA-TRANSFERASE SUBUNIT ALPHA"/>
    <property type="match status" value="1"/>
</dbReference>
<dbReference type="InterPro" id="IPR004165">
    <property type="entry name" value="CoA_trans_fam_I"/>
</dbReference>
<dbReference type="GO" id="GO:0008410">
    <property type="term" value="F:CoA-transferase activity"/>
    <property type="evidence" value="ECO:0007669"/>
    <property type="project" value="InterPro"/>
</dbReference>
<keyword evidence="1 2" id="KW-0808">Transferase</keyword>
<dbReference type="NCBIfam" id="TIGR02429">
    <property type="entry name" value="pcaI_scoA_fam"/>
    <property type="match status" value="1"/>
</dbReference>
<accession>A0A414PZF1</accession>
<dbReference type="SUPFAM" id="SSF100950">
    <property type="entry name" value="NagB/RpiA/CoA transferase-like"/>
    <property type="match status" value="1"/>
</dbReference>
<dbReference type="RefSeq" id="WP_118234119.1">
    <property type="nucleotide sequence ID" value="NZ_CAEUHP010000001.1"/>
</dbReference>
<evidence type="ECO:0000313" key="3">
    <source>
        <dbReference type="Proteomes" id="UP000284676"/>
    </source>
</evidence>
<gene>
    <name evidence="2" type="ORF">DW663_03680</name>
</gene>
<dbReference type="InterPro" id="IPR012792">
    <property type="entry name" value="3-oxoacid_CoA-transf_A"/>
</dbReference>
<comment type="caution">
    <text evidence="2">The sequence shown here is derived from an EMBL/GenBank/DDBJ whole genome shotgun (WGS) entry which is preliminary data.</text>
</comment>
<proteinExistence type="predicted"/>
<reference evidence="2 3" key="1">
    <citation type="submission" date="2018-08" db="EMBL/GenBank/DDBJ databases">
        <title>A genome reference for cultivated species of the human gut microbiota.</title>
        <authorList>
            <person name="Zou Y."/>
            <person name="Xue W."/>
            <person name="Luo G."/>
        </authorList>
    </citation>
    <scope>NUCLEOTIDE SEQUENCE [LARGE SCALE GENOMIC DNA]</scope>
    <source>
        <strain evidence="2 3">AM25-1</strain>
    </source>
</reference>
<dbReference type="Gene3D" id="3.40.1080.10">
    <property type="entry name" value="Glutaconate Coenzyme A-transferase"/>
    <property type="match status" value="1"/>
</dbReference>
<protein>
    <submittedName>
        <fullName evidence="2">CoA transferase subunit A</fullName>
    </submittedName>
</protein>
<dbReference type="SMART" id="SM00882">
    <property type="entry name" value="CoA_trans"/>
    <property type="match status" value="1"/>
</dbReference>
<dbReference type="EMBL" id="QRHL01000003">
    <property type="protein sequence ID" value="RHF73897.1"/>
    <property type="molecule type" value="Genomic_DNA"/>
</dbReference>
<dbReference type="PANTHER" id="PTHR13707">
    <property type="entry name" value="KETOACID-COENZYME A TRANSFERASE"/>
    <property type="match status" value="1"/>
</dbReference>
<name>A0A414PZF1_FUSMR</name>
<dbReference type="Proteomes" id="UP000284676">
    <property type="component" value="Unassembled WGS sequence"/>
</dbReference>
<sequence length="239" mass="26061">MLSKIFSMEEILKKFHDGQTIMFGDWHGEFAADDIIEGILDKGVKDIHAIAVSAGMPDLGLGKLISAKRVKSLITTHIGLNPVAKDQMFAGELDIEFSPQGTFSERIRCGGYGLGGCLTPTGLGTDVEKGKQKLEINGKEYLLELPLRADITLIKATKADKAGNISFRMNSRAISTEMAFAGDIVIVEAEELVEVGELGPSEIDVPAPLVDMIYVREGNTRHVCPYWQRLKQKAQEGGK</sequence>